<evidence type="ECO:0000313" key="1">
    <source>
        <dbReference type="Proteomes" id="UP000694925"/>
    </source>
</evidence>
<accession>A0AAJ7N6Y7</accession>
<evidence type="ECO:0000313" key="2">
    <source>
        <dbReference type="RefSeq" id="XP_017880676.1"/>
    </source>
</evidence>
<name>A0AAJ7N6Y7_9HYME</name>
<keyword evidence="1" id="KW-1185">Reference proteome</keyword>
<dbReference type="KEGG" id="ccal:108625295"/>
<dbReference type="AlphaFoldDB" id="A0AAJ7N6Y7"/>
<organism evidence="1 2">
    <name type="scientific">Ceratina calcarata</name>
    <dbReference type="NCBI Taxonomy" id="156304"/>
    <lineage>
        <taxon>Eukaryota</taxon>
        <taxon>Metazoa</taxon>
        <taxon>Ecdysozoa</taxon>
        <taxon>Arthropoda</taxon>
        <taxon>Hexapoda</taxon>
        <taxon>Insecta</taxon>
        <taxon>Pterygota</taxon>
        <taxon>Neoptera</taxon>
        <taxon>Endopterygota</taxon>
        <taxon>Hymenoptera</taxon>
        <taxon>Apocrita</taxon>
        <taxon>Aculeata</taxon>
        <taxon>Apoidea</taxon>
        <taxon>Anthophila</taxon>
        <taxon>Apidae</taxon>
        <taxon>Ceratina</taxon>
        <taxon>Zadontomerus</taxon>
    </lineage>
</organism>
<dbReference type="RefSeq" id="XP_017880676.1">
    <property type="nucleotide sequence ID" value="XM_018025187.2"/>
</dbReference>
<proteinExistence type="predicted"/>
<gene>
    <name evidence="2" type="primary">LOC108625295</name>
</gene>
<sequence>MDHLHSPDNILSIEESLINEPVVQKRRSSVFQSKSIIHNGAGSLQVAEDDRTVGNSSKNPQLQEETFNLEEYIICLRNERKEWLETLKERKRQRRGLMKKKLSVESQGQHLDYSVLTEHEKAFVSAKPNYHDIYKNYKKLSDISLKTQLLRSLVYKLNRNFILQMEGRLQGATKKIIKESVS</sequence>
<dbReference type="GeneID" id="108625295"/>
<protein>
    <submittedName>
        <fullName evidence="2">Uncharacterized protein LOC108625295 isoform X1</fullName>
    </submittedName>
</protein>
<dbReference type="Proteomes" id="UP000694925">
    <property type="component" value="Unplaced"/>
</dbReference>
<reference evidence="2" key="1">
    <citation type="submission" date="2025-08" db="UniProtKB">
        <authorList>
            <consortium name="RefSeq"/>
        </authorList>
    </citation>
    <scope>IDENTIFICATION</scope>
    <source>
        <tissue evidence="2">Whole body</tissue>
    </source>
</reference>